<feature type="compositionally biased region" description="Basic residues" evidence="1">
    <location>
        <begin position="42"/>
        <end position="65"/>
    </location>
</feature>
<protein>
    <recommendedName>
        <fullName evidence="5">Secreted protein</fullName>
    </recommendedName>
</protein>
<accession>A0A1Y2HLW0</accession>
<name>A0A1Y2HLW0_9FUNG</name>
<evidence type="ECO:0000256" key="2">
    <source>
        <dbReference type="SAM" id="SignalP"/>
    </source>
</evidence>
<keyword evidence="2" id="KW-0732">Signal</keyword>
<evidence type="ECO:0000313" key="4">
    <source>
        <dbReference type="Proteomes" id="UP000193411"/>
    </source>
</evidence>
<reference evidence="3 4" key="1">
    <citation type="submission" date="2016-07" db="EMBL/GenBank/DDBJ databases">
        <title>Pervasive Adenine N6-methylation of Active Genes in Fungi.</title>
        <authorList>
            <consortium name="DOE Joint Genome Institute"/>
            <person name="Mondo S.J."/>
            <person name="Dannebaum R.O."/>
            <person name="Kuo R.C."/>
            <person name="Labutti K."/>
            <person name="Haridas S."/>
            <person name="Kuo A."/>
            <person name="Salamov A."/>
            <person name="Ahrendt S.R."/>
            <person name="Lipzen A."/>
            <person name="Sullivan W."/>
            <person name="Andreopoulos W.B."/>
            <person name="Clum A."/>
            <person name="Lindquist E."/>
            <person name="Daum C."/>
            <person name="Ramamoorthy G.K."/>
            <person name="Gryganskyi A."/>
            <person name="Culley D."/>
            <person name="Magnuson J.K."/>
            <person name="James T.Y."/>
            <person name="O'Malley M.A."/>
            <person name="Stajich J.E."/>
            <person name="Spatafora J.W."/>
            <person name="Visel A."/>
            <person name="Grigoriev I.V."/>
        </authorList>
    </citation>
    <scope>NUCLEOTIDE SEQUENCE [LARGE SCALE GENOMIC DNA]</scope>
    <source>
        <strain evidence="3 4">PL171</strain>
    </source>
</reference>
<feature type="signal peptide" evidence="2">
    <location>
        <begin position="1"/>
        <end position="21"/>
    </location>
</feature>
<feature type="compositionally biased region" description="Basic and acidic residues" evidence="1">
    <location>
        <begin position="26"/>
        <end position="41"/>
    </location>
</feature>
<evidence type="ECO:0008006" key="5">
    <source>
        <dbReference type="Google" id="ProtNLM"/>
    </source>
</evidence>
<feature type="region of interest" description="Disordered" evidence="1">
    <location>
        <begin position="26"/>
        <end position="65"/>
    </location>
</feature>
<sequence length="104" mass="12111">MTKLSLLRSLAAALVTTPIDAVKHWRFDRQHSPTRHDDRGRARQRFRRRQPQHRPQHHQPQRHNQIRLDLLQHVSFQWQLQQGANATKNSGSLGSQGSAAQELE</sequence>
<organism evidence="3 4">
    <name type="scientific">Catenaria anguillulae PL171</name>
    <dbReference type="NCBI Taxonomy" id="765915"/>
    <lineage>
        <taxon>Eukaryota</taxon>
        <taxon>Fungi</taxon>
        <taxon>Fungi incertae sedis</taxon>
        <taxon>Blastocladiomycota</taxon>
        <taxon>Blastocladiomycetes</taxon>
        <taxon>Blastocladiales</taxon>
        <taxon>Catenariaceae</taxon>
        <taxon>Catenaria</taxon>
    </lineage>
</organism>
<dbReference type="AlphaFoldDB" id="A0A1Y2HLW0"/>
<keyword evidence="4" id="KW-1185">Reference proteome</keyword>
<proteinExistence type="predicted"/>
<comment type="caution">
    <text evidence="3">The sequence shown here is derived from an EMBL/GenBank/DDBJ whole genome shotgun (WGS) entry which is preliminary data.</text>
</comment>
<evidence type="ECO:0000256" key="1">
    <source>
        <dbReference type="SAM" id="MobiDB-lite"/>
    </source>
</evidence>
<feature type="chain" id="PRO_5013186481" description="Secreted protein" evidence="2">
    <location>
        <begin position="22"/>
        <end position="104"/>
    </location>
</feature>
<dbReference type="EMBL" id="MCFL01000021">
    <property type="protein sequence ID" value="ORZ35565.1"/>
    <property type="molecule type" value="Genomic_DNA"/>
</dbReference>
<dbReference type="Proteomes" id="UP000193411">
    <property type="component" value="Unassembled WGS sequence"/>
</dbReference>
<gene>
    <name evidence="3" type="ORF">BCR44DRAFT_184325</name>
</gene>
<evidence type="ECO:0000313" key="3">
    <source>
        <dbReference type="EMBL" id="ORZ35565.1"/>
    </source>
</evidence>